<proteinExistence type="predicted"/>
<dbReference type="AlphaFoldDB" id="A0A834JN62"/>
<reference evidence="1" key="1">
    <citation type="journal article" date="2020" name="G3 (Bethesda)">
        <title>High-Quality Assemblies for Three Invasive Social Wasps from the &lt;i&gt;Vespula&lt;/i&gt; Genus.</title>
        <authorList>
            <person name="Harrop T.W.R."/>
            <person name="Guhlin J."/>
            <person name="McLaughlin G.M."/>
            <person name="Permina E."/>
            <person name="Stockwell P."/>
            <person name="Gilligan J."/>
            <person name="Le Lec M.F."/>
            <person name="Gruber M.A.M."/>
            <person name="Quinn O."/>
            <person name="Lovegrove M."/>
            <person name="Duncan E.J."/>
            <person name="Remnant E.J."/>
            <person name="Van Eeckhoven J."/>
            <person name="Graham B."/>
            <person name="Knapp R.A."/>
            <person name="Langford K.W."/>
            <person name="Kronenberg Z."/>
            <person name="Press M.O."/>
            <person name="Eacker S.M."/>
            <person name="Wilson-Rankin E.E."/>
            <person name="Purcell J."/>
            <person name="Lester P.J."/>
            <person name="Dearden P.K."/>
        </authorList>
    </citation>
    <scope>NUCLEOTIDE SEQUENCE</scope>
    <source>
        <strain evidence="1">Marl-1</strain>
    </source>
</reference>
<gene>
    <name evidence="1" type="ORF">HZH66_009540</name>
</gene>
<comment type="caution">
    <text evidence="1">The sequence shown here is derived from an EMBL/GenBank/DDBJ whole genome shotgun (WGS) entry which is preliminary data.</text>
</comment>
<organism evidence="1 2">
    <name type="scientific">Vespula vulgaris</name>
    <name type="common">Yellow jacket</name>
    <name type="synonym">Wasp</name>
    <dbReference type="NCBI Taxonomy" id="7454"/>
    <lineage>
        <taxon>Eukaryota</taxon>
        <taxon>Metazoa</taxon>
        <taxon>Ecdysozoa</taxon>
        <taxon>Arthropoda</taxon>
        <taxon>Hexapoda</taxon>
        <taxon>Insecta</taxon>
        <taxon>Pterygota</taxon>
        <taxon>Neoptera</taxon>
        <taxon>Endopterygota</taxon>
        <taxon>Hymenoptera</taxon>
        <taxon>Apocrita</taxon>
        <taxon>Aculeata</taxon>
        <taxon>Vespoidea</taxon>
        <taxon>Vespidae</taxon>
        <taxon>Vespinae</taxon>
        <taxon>Vespula</taxon>
    </lineage>
</organism>
<sequence>MQFVSLLNNLTFCVRNPRYPSIKVFFSVLLVCWDNSGKAFSSYHTSKIPTTISRPTGGQFCDRFMALRGRASTSDKGEQLNGKFHILRRNEGDRSKECLVNSRQ</sequence>
<evidence type="ECO:0000313" key="2">
    <source>
        <dbReference type="Proteomes" id="UP000614350"/>
    </source>
</evidence>
<name>A0A834JN62_VESVU</name>
<dbReference type="Proteomes" id="UP000614350">
    <property type="component" value="Unassembled WGS sequence"/>
</dbReference>
<accession>A0A834JN62</accession>
<dbReference type="EMBL" id="JACSEA010000010">
    <property type="protein sequence ID" value="KAF7391060.1"/>
    <property type="molecule type" value="Genomic_DNA"/>
</dbReference>
<keyword evidence="2" id="KW-1185">Reference proteome</keyword>
<protein>
    <submittedName>
        <fullName evidence="1">Uncharacterized protein</fullName>
    </submittedName>
</protein>
<evidence type="ECO:0000313" key="1">
    <source>
        <dbReference type="EMBL" id="KAF7391060.1"/>
    </source>
</evidence>